<dbReference type="AlphaFoldDB" id="A0A2N5TN54"/>
<evidence type="ECO:0000313" key="1">
    <source>
        <dbReference type="EMBL" id="PLW26923.1"/>
    </source>
</evidence>
<accession>A0A2N5TN54</accession>
<protein>
    <submittedName>
        <fullName evidence="1">Uncharacterized protein</fullName>
    </submittedName>
</protein>
<sequence length="226" mass="25675">MWPIWEIGTNKAHPNGTAEISTLLLKECAAQILEEQEAKREKNQADGNALKLIKLKTSPPTLNSIMRKISERQFAIRELFMMLVLLQLEETDRLVDAALNLPSIPTLGSIISPNNASKQLIFDLEFEDSARVADLLRYVLSNRYLHDRLPARTCDEFNLGQLFDMRDNDFKQAVRTTKSGFLFLLEKIYLHYVFYSNSRRSQLPIPHQLALTLERIGSNGNGASVG</sequence>
<name>A0A2N5TN54_9BASI</name>
<dbReference type="EMBL" id="PGCI01000434">
    <property type="protein sequence ID" value="PLW26923.1"/>
    <property type="molecule type" value="Genomic_DNA"/>
</dbReference>
<organism evidence="1 2">
    <name type="scientific">Puccinia coronata f. sp. avenae</name>
    <dbReference type="NCBI Taxonomy" id="200324"/>
    <lineage>
        <taxon>Eukaryota</taxon>
        <taxon>Fungi</taxon>
        <taxon>Dikarya</taxon>
        <taxon>Basidiomycota</taxon>
        <taxon>Pucciniomycotina</taxon>
        <taxon>Pucciniomycetes</taxon>
        <taxon>Pucciniales</taxon>
        <taxon>Pucciniaceae</taxon>
        <taxon>Puccinia</taxon>
    </lineage>
</organism>
<gene>
    <name evidence="1" type="ORF">PCASD_23852</name>
</gene>
<dbReference type="Proteomes" id="UP000235392">
    <property type="component" value="Unassembled WGS sequence"/>
</dbReference>
<reference evidence="1 2" key="1">
    <citation type="submission" date="2017-11" db="EMBL/GenBank/DDBJ databases">
        <title>De novo assembly and phasing of dikaryotic genomes from two isolates of Puccinia coronata f. sp. avenae, the causal agent of oat crown rust.</title>
        <authorList>
            <person name="Miller M.E."/>
            <person name="Zhang Y."/>
            <person name="Omidvar V."/>
            <person name="Sperschneider J."/>
            <person name="Schwessinger B."/>
            <person name="Raley C."/>
            <person name="Palmer J.M."/>
            <person name="Garnica D."/>
            <person name="Upadhyaya N."/>
            <person name="Rathjen J."/>
            <person name="Taylor J.M."/>
            <person name="Park R.F."/>
            <person name="Dodds P.N."/>
            <person name="Hirsch C.D."/>
            <person name="Kianian S.F."/>
            <person name="Figueroa M."/>
        </authorList>
    </citation>
    <scope>NUCLEOTIDE SEQUENCE [LARGE SCALE GENOMIC DNA]</scope>
    <source>
        <strain evidence="1">12SD80</strain>
    </source>
</reference>
<evidence type="ECO:0000313" key="2">
    <source>
        <dbReference type="Proteomes" id="UP000235392"/>
    </source>
</evidence>
<comment type="caution">
    <text evidence="1">The sequence shown here is derived from an EMBL/GenBank/DDBJ whole genome shotgun (WGS) entry which is preliminary data.</text>
</comment>
<proteinExistence type="predicted"/>